<evidence type="ECO:0000313" key="3">
    <source>
        <dbReference type="Proteomes" id="UP001211907"/>
    </source>
</evidence>
<evidence type="ECO:0000313" key="2">
    <source>
        <dbReference type="EMBL" id="KAJ3080664.1"/>
    </source>
</evidence>
<protein>
    <submittedName>
        <fullName evidence="2">Uncharacterized protein</fullName>
    </submittedName>
</protein>
<sequence>MRCPSCRAVPFEPRASRALARLLADTTAPCVQCGARVATASRLAHGKNDCAARSGAAAVCPNAACAFAAAAAAAADGAPPMLDHLLRAHTDDVLRATAALYRARRLDALAASNRLVDADPCRPRLNAKGGLARLGSSGRFYCGAPLPTNCRCCDGFCGPDSGHNCPECHDLDVVVKRLPNAFILNADGFACRVDPRAGNNLYYCGRKISRASSDYCSCDSARQCRACQFTSNEPILRRQNILNNDGDDREDYEVDGREDDDFDDYEDYDDDDDDNDHEVEDDDDDDDDDGDVD</sequence>
<feature type="compositionally biased region" description="Acidic residues" evidence="1">
    <location>
        <begin position="245"/>
        <end position="293"/>
    </location>
</feature>
<feature type="region of interest" description="Disordered" evidence="1">
    <location>
        <begin position="240"/>
        <end position="293"/>
    </location>
</feature>
<organism evidence="2 3">
    <name type="scientific">Physocladia obscura</name>
    <dbReference type="NCBI Taxonomy" id="109957"/>
    <lineage>
        <taxon>Eukaryota</taxon>
        <taxon>Fungi</taxon>
        <taxon>Fungi incertae sedis</taxon>
        <taxon>Chytridiomycota</taxon>
        <taxon>Chytridiomycota incertae sedis</taxon>
        <taxon>Chytridiomycetes</taxon>
        <taxon>Chytridiales</taxon>
        <taxon>Chytriomycetaceae</taxon>
        <taxon>Physocladia</taxon>
    </lineage>
</organism>
<dbReference type="Proteomes" id="UP001211907">
    <property type="component" value="Unassembled WGS sequence"/>
</dbReference>
<dbReference type="EMBL" id="JADGJH010005421">
    <property type="protein sequence ID" value="KAJ3080664.1"/>
    <property type="molecule type" value="Genomic_DNA"/>
</dbReference>
<reference evidence="2" key="1">
    <citation type="submission" date="2020-05" db="EMBL/GenBank/DDBJ databases">
        <title>Phylogenomic resolution of chytrid fungi.</title>
        <authorList>
            <person name="Stajich J.E."/>
            <person name="Amses K."/>
            <person name="Simmons R."/>
            <person name="Seto K."/>
            <person name="Myers J."/>
            <person name="Bonds A."/>
            <person name="Quandt C.A."/>
            <person name="Barry K."/>
            <person name="Liu P."/>
            <person name="Grigoriev I."/>
            <person name="Longcore J.E."/>
            <person name="James T.Y."/>
        </authorList>
    </citation>
    <scope>NUCLEOTIDE SEQUENCE</scope>
    <source>
        <strain evidence="2">JEL0513</strain>
    </source>
</reference>
<name>A0AAD5XAU3_9FUNG</name>
<evidence type="ECO:0000256" key="1">
    <source>
        <dbReference type="SAM" id="MobiDB-lite"/>
    </source>
</evidence>
<gene>
    <name evidence="2" type="ORF">HK100_010090</name>
</gene>
<keyword evidence="3" id="KW-1185">Reference proteome</keyword>
<accession>A0AAD5XAU3</accession>
<dbReference type="AlphaFoldDB" id="A0AAD5XAU3"/>
<comment type="caution">
    <text evidence="2">The sequence shown here is derived from an EMBL/GenBank/DDBJ whole genome shotgun (WGS) entry which is preliminary data.</text>
</comment>
<proteinExistence type="predicted"/>